<keyword evidence="3" id="KW-1185">Reference proteome</keyword>
<name>A0ABR4IKD2_9EURO</name>
<evidence type="ECO:0000313" key="3">
    <source>
        <dbReference type="Proteomes" id="UP001610335"/>
    </source>
</evidence>
<accession>A0ABR4IKD2</accession>
<sequence length="449" mass="50359">MKSSPTPANLETIDICRSKNTHRDENGHFGLLRAFHSLKHLRIQTEVLLGGCCRSPRASFQLKDTLPAGLETLALFGEEGFNVISDLPVQIRELLSEDDFPALSSIILDDMSSLFTDDGQALRPPYRELDRVWKNRQVSFRVAEASSIFGSAGVCRELRGEKALYMQEDGAARHHAASYNRKQLRDHKELLLRSTDAMDDNVNCDYNSEEDEGKRRLALGTTTRTSSSTTPPGPFTDHTNKPAYMVFANSDTIPLPPLFSFSIYFTHPAATPENINMLKTLYQEINPPAYDLRYDMYFLPGASPEACIAHFNSEKTVRGSYKDQIRTFETRPRDELTPGIGSPGQLPGMVKKYHQIGSYRGILFICPDEKWQEDGLLCVKFNRKDIPADNNEGELDVGGGSPLPPSPPVNISRRPLNQQDPAYLNNFPNIAEPIGDIIHDSAHWARDIY</sequence>
<reference evidence="2 3" key="1">
    <citation type="submission" date="2024-07" db="EMBL/GenBank/DDBJ databases">
        <title>Section-level genome sequencing and comparative genomics of Aspergillus sections Usti and Cavernicolus.</title>
        <authorList>
            <consortium name="Lawrence Berkeley National Laboratory"/>
            <person name="Nybo J.L."/>
            <person name="Vesth T.C."/>
            <person name="Theobald S."/>
            <person name="Frisvad J.C."/>
            <person name="Larsen T.O."/>
            <person name="Kjaerboelling I."/>
            <person name="Rothschild-Mancinelli K."/>
            <person name="Lyhne E.K."/>
            <person name="Kogle M.E."/>
            <person name="Barry K."/>
            <person name="Clum A."/>
            <person name="Na H."/>
            <person name="Ledsgaard L."/>
            <person name="Lin J."/>
            <person name="Lipzen A."/>
            <person name="Kuo A."/>
            <person name="Riley R."/>
            <person name="Mondo S."/>
            <person name="LaButti K."/>
            <person name="Haridas S."/>
            <person name="Pangalinan J."/>
            <person name="Salamov A.A."/>
            <person name="Simmons B.A."/>
            <person name="Magnuson J.K."/>
            <person name="Chen J."/>
            <person name="Drula E."/>
            <person name="Henrissat B."/>
            <person name="Wiebenga A."/>
            <person name="Lubbers R.J."/>
            <person name="Gomes A.C."/>
            <person name="Makela M.R."/>
            <person name="Stajich J."/>
            <person name="Grigoriev I.V."/>
            <person name="Mortensen U.H."/>
            <person name="De vries R.P."/>
            <person name="Baker S.E."/>
            <person name="Andersen M.R."/>
        </authorList>
    </citation>
    <scope>NUCLEOTIDE SEQUENCE [LARGE SCALE GENOMIC DNA]</scope>
    <source>
        <strain evidence="2 3">CBS 600.67</strain>
    </source>
</reference>
<evidence type="ECO:0000256" key="1">
    <source>
        <dbReference type="SAM" id="MobiDB-lite"/>
    </source>
</evidence>
<feature type="compositionally biased region" description="Low complexity" evidence="1">
    <location>
        <begin position="221"/>
        <end position="230"/>
    </location>
</feature>
<gene>
    <name evidence="2" type="ORF">BDW59DRAFT_51677</name>
</gene>
<evidence type="ECO:0000313" key="2">
    <source>
        <dbReference type="EMBL" id="KAL2828217.1"/>
    </source>
</evidence>
<organism evidence="2 3">
    <name type="scientific">Aspergillus cavernicola</name>
    <dbReference type="NCBI Taxonomy" id="176166"/>
    <lineage>
        <taxon>Eukaryota</taxon>
        <taxon>Fungi</taxon>
        <taxon>Dikarya</taxon>
        <taxon>Ascomycota</taxon>
        <taxon>Pezizomycotina</taxon>
        <taxon>Eurotiomycetes</taxon>
        <taxon>Eurotiomycetidae</taxon>
        <taxon>Eurotiales</taxon>
        <taxon>Aspergillaceae</taxon>
        <taxon>Aspergillus</taxon>
        <taxon>Aspergillus subgen. Nidulantes</taxon>
    </lineage>
</organism>
<dbReference type="EMBL" id="JBFXLS010000021">
    <property type="protein sequence ID" value="KAL2828217.1"/>
    <property type="molecule type" value="Genomic_DNA"/>
</dbReference>
<proteinExistence type="predicted"/>
<protein>
    <submittedName>
        <fullName evidence="2">Uncharacterized protein</fullName>
    </submittedName>
</protein>
<comment type="caution">
    <text evidence="2">The sequence shown here is derived from an EMBL/GenBank/DDBJ whole genome shotgun (WGS) entry which is preliminary data.</text>
</comment>
<feature type="region of interest" description="Disordered" evidence="1">
    <location>
        <begin position="206"/>
        <end position="238"/>
    </location>
</feature>
<dbReference type="Proteomes" id="UP001610335">
    <property type="component" value="Unassembled WGS sequence"/>
</dbReference>